<comment type="caution">
    <text evidence="1">The sequence shown here is derived from an EMBL/GenBank/DDBJ whole genome shotgun (WGS) entry which is preliminary data.</text>
</comment>
<dbReference type="Proteomes" id="UP001367508">
    <property type="component" value="Unassembled WGS sequence"/>
</dbReference>
<protein>
    <submittedName>
        <fullName evidence="1">Uncharacterized protein</fullName>
    </submittedName>
</protein>
<gene>
    <name evidence="1" type="ORF">VNO77_23045</name>
</gene>
<evidence type="ECO:0000313" key="1">
    <source>
        <dbReference type="EMBL" id="KAK7328910.1"/>
    </source>
</evidence>
<sequence length="150" mass="16528">MLAKEGFFLEASEFFLEGGVGSFGEEIATRRLGLNWALSWEEKKGFTLARGEILIKQKRSVHRLGRWCWFGGSAASSQLPCISGSHNLCDPSESRIITCSYGVVFTLVESMYYGCDEQNYGVDIGSGPKVAKGVESSSMVVESMFKMLDD</sequence>
<proteinExistence type="predicted"/>
<reference evidence="1 2" key="1">
    <citation type="submission" date="2024-01" db="EMBL/GenBank/DDBJ databases">
        <title>The genomes of 5 underutilized Papilionoideae crops provide insights into root nodulation and disease resistanc.</title>
        <authorList>
            <person name="Jiang F."/>
        </authorList>
    </citation>
    <scope>NUCLEOTIDE SEQUENCE [LARGE SCALE GENOMIC DNA]</scope>
    <source>
        <strain evidence="1">LVBAO_FW01</strain>
        <tissue evidence="1">Leaves</tissue>
    </source>
</reference>
<keyword evidence="2" id="KW-1185">Reference proteome</keyword>
<dbReference type="AlphaFoldDB" id="A0AAN9Q8K0"/>
<dbReference type="EMBL" id="JAYMYQ010000005">
    <property type="protein sequence ID" value="KAK7328910.1"/>
    <property type="molecule type" value="Genomic_DNA"/>
</dbReference>
<name>A0AAN9Q8K0_CANGL</name>
<evidence type="ECO:0000313" key="2">
    <source>
        <dbReference type="Proteomes" id="UP001367508"/>
    </source>
</evidence>
<accession>A0AAN9Q8K0</accession>
<organism evidence="1 2">
    <name type="scientific">Canavalia gladiata</name>
    <name type="common">Sword bean</name>
    <name type="synonym">Dolichos gladiatus</name>
    <dbReference type="NCBI Taxonomy" id="3824"/>
    <lineage>
        <taxon>Eukaryota</taxon>
        <taxon>Viridiplantae</taxon>
        <taxon>Streptophyta</taxon>
        <taxon>Embryophyta</taxon>
        <taxon>Tracheophyta</taxon>
        <taxon>Spermatophyta</taxon>
        <taxon>Magnoliopsida</taxon>
        <taxon>eudicotyledons</taxon>
        <taxon>Gunneridae</taxon>
        <taxon>Pentapetalae</taxon>
        <taxon>rosids</taxon>
        <taxon>fabids</taxon>
        <taxon>Fabales</taxon>
        <taxon>Fabaceae</taxon>
        <taxon>Papilionoideae</taxon>
        <taxon>50 kb inversion clade</taxon>
        <taxon>NPAAA clade</taxon>
        <taxon>indigoferoid/millettioid clade</taxon>
        <taxon>Phaseoleae</taxon>
        <taxon>Canavalia</taxon>
    </lineage>
</organism>